<name>A0A4R7NTX8_9GAMM</name>
<reference evidence="3 4" key="1">
    <citation type="submission" date="2019-03" db="EMBL/GenBank/DDBJ databases">
        <title>Genomic Encyclopedia of Type Strains, Phase IV (KMG-IV): sequencing the most valuable type-strain genomes for metagenomic binning, comparative biology and taxonomic classification.</title>
        <authorList>
            <person name="Goeker M."/>
        </authorList>
    </citation>
    <scope>NUCLEOTIDE SEQUENCE [LARGE SCALE GENOMIC DNA]</scope>
    <source>
        <strain evidence="3 4">DSM 26377</strain>
    </source>
</reference>
<dbReference type="GO" id="GO:0016829">
    <property type="term" value="F:lyase activity"/>
    <property type="evidence" value="ECO:0007669"/>
    <property type="project" value="UniProtKB-KW"/>
</dbReference>
<protein>
    <submittedName>
        <fullName evidence="3">Enoyl-CoA hydratase</fullName>
    </submittedName>
</protein>
<dbReference type="RefSeq" id="WP_133883591.1">
    <property type="nucleotide sequence ID" value="NZ_MWIN01000003.1"/>
</dbReference>
<dbReference type="SUPFAM" id="SSF52096">
    <property type="entry name" value="ClpP/crotonase"/>
    <property type="match status" value="1"/>
</dbReference>
<dbReference type="CDD" id="cd06558">
    <property type="entry name" value="crotonase-like"/>
    <property type="match status" value="1"/>
</dbReference>
<keyword evidence="4" id="KW-1185">Reference proteome</keyword>
<dbReference type="Gene3D" id="3.90.226.10">
    <property type="entry name" value="2-enoyl-CoA Hydratase, Chain A, domain 1"/>
    <property type="match status" value="1"/>
</dbReference>
<comment type="caution">
    <text evidence="3">The sequence shown here is derived from an EMBL/GenBank/DDBJ whole genome shotgun (WGS) entry which is preliminary data.</text>
</comment>
<evidence type="ECO:0000313" key="3">
    <source>
        <dbReference type="EMBL" id="TDU24169.1"/>
    </source>
</evidence>
<dbReference type="Proteomes" id="UP000295341">
    <property type="component" value="Unassembled WGS sequence"/>
</dbReference>
<dbReference type="PANTHER" id="PTHR11941">
    <property type="entry name" value="ENOYL-COA HYDRATASE-RELATED"/>
    <property type="match status" value="1"/>
</dbReference>
<dbReference type="InterPro" id="IPR001753">
    <property type="entry name" value="Enoyl-CoA_hydra/iso"/>
</dbReference>
<dbReference type="EMBL" id="SOBT01000012">
    <property type="protein sequence ID" value="TDU24169.1"/>
    <property type="molecule type" value="Genomic_DNA"/>
</dbReference>
<dbReference type="AlphaFoldDB" id="A0A4R7NTX8"/>
<dbReference type="OrthoDB" id="8640486at2"/>
<gene>
    <name evidence="3" type="ORF">DFR24_4433</name>
</gene>
<accession>A0A4R7NTX8</accession>
<dbReference type="InterPro" id="IPR029045">
    <property type="entry name" value="ClpP/crotonase-like_dom_sf"/>
</dbReference>
<dbReference type="Pfam" id="PF00378">
    <property type="entry name" value="ECH_1"/>
    <property type="match status" value="1"/>
</dbReference>
<organism evidence="3 4">
    <name type="scientific">Panacagrimonas perspica</name>
    <dbReference type="NCBI Taxonomy" id="381431"/>
    <lineage>
        <taxon>Bacteria</taxon>
        <taxon>Pseudomonadati</taxon>
        <taxon>Pseudomonadota</taxon>
        <taxon>Gammaproteobacteria</taxon>
        <taxon>Nevskiales</taxon>
        <taxon>Nevskiaceae</taxon>
        <taxon>Panacagrimonas</taxon>
    </lineage>
</organism>
<dbReference type="PANTHER" id="PTHR11941:SF169">
    <property type="entry name" value="(7AS)-7A-METHYL-1,5-DIOXO-2,3,5,6,7,7A-HEXAHYDRO-1H-INDENE-CARBOXYL-COA HYDROLASE"/>
    <property type="match status" value="1"/>
</dbReference>
<evidence type="ECO:0000313" key="4">
    <source>
        <dbReference type="Proteomes" id="UP000295341"/>
    </source>
</evidence>
<proteinExistence type="predicted"/>
<evidence type="ECO:0000256" key="2">
    <source>
        <dbReference type="ARBA" id="ARBA00023239"/>
    </source>
</evidence>
<evidence type="ECO:0000256" key="1">
    <source>
        <dbReference type="ARBA" id="ARBA00023098"/>
    </source>
</evidence>
<sequence length="251" mass="26939">MFEITRQADVVVLSMRHGKANTMDVEFCEGLARQFRELDKDPCRAIVLVGQGRIFSAGVDLLRIVDGGHAYVQRFLPALSAMFDAVFECSKPVIAAVNGASIAGGCVLACAADHRIMAEGARTGVPELKVGVPFPTSAAEIMRFTVTPQYLQSVLYGAGTYAGADALQRGLADEIVAPEAVLERATALAASYAELPPKAYALTKRQLREGTIRRIRQDGPAYDSEALAQWSSAETGAGIRAYIEKTFKPAK</sequence>
<dbReference type="GO" id="GO:0006635">
    <property type="term" value="P:fatty acid beta-oxidation"/>
    <property type="evidence" value="ECO:0007669"/>
    <property type="project" value="TreeGrafter"/>
</dbReference>
<keyword evidence="2" id="KW-0456">Lyase</keyword>
<keyword evidence="1" id="KW-0443">Lipid metabolism</keyword>